<evidence type="ECO:0000256" key="2">
    <source>
        <dbReference type="SAM" id="Phobius"/>
    </source>
</evidence>
<keyword evidence="2" id="KW-1133">Transmembrane helix</keyword>
<dbReference type="EMBL" id="MFHH01000050">
    <property type="protein sequence ID" value="OGF63850.1"/>
    <property type="molecule type" value="Genomic_DNA"/>
</dbReference>
<dbReference type="AlphaFoldDB" id="A0A1F5VKI0"/>
<dbReference type="InterPro" id="IPR035451">
    <property type="entry name" value="Ada-like_dom_sf"/>
</dbReference>
<feature type="transmembrane region" description="Helical" evidence="2">
    <location>
        <begin position="20"/>
        <end position="39"/>
    </location>
</feature>
<evidence type="ECO:0000313" key="4">
    <source>
        <dbReference type="EMBL" id="OGF63850.1"/>
    </source>
</evidence>
<protein>
    <recommendedName>
        <fullName evidence="3">Ada DNA repair metal-binding domain-containing protein</fullName>
    </recommendedName>
</protein>
<evidence type="ECO:0000259" key="3">
    <source>
        <dbReference type="Pfam" id="PF02805"/>
    </source>
</evidence>
<dbReference type="Proteomes" id="UP000177451">
    <property type="component" value="Unassembled WGS sequence"/>
</dbReference>
<dbReference type="GO" id="GO:0003677">
    <property type="term" value="F:DNA binding"/>
    <property type="evidence" value="ECO:0007669"/>
    <property type="project" value="InterPro"/>
</dbReference>
<dbReference type="Gene3D" id="3.40.10.10">
    <property type="entry name" value="DNA Methylphosphotriester Repair Domain"/>
    <property type="match status" value="1"/>
</dbReference>
<dbReference type="GO" id="GO:0008168">
    <property type="term" value="F:methyltransferase activity"/>
    <property type="evidence" value="ECO:0007669"/>
    <property type="project" value="InterPro"/>
</dbReference>
<keyword evidence="1" id="KW-0010">Activator</keyword>
<reference evidence="4 5" key="1">
    <citation type="journal article" date="2016" name="Nat. Commun.">
        <title>Thousands of microbial genomes shed light on interconnected biogeochemical processes in an aquifer system.</title>
        <authorList>
            <person name="Anantharaman K."/>
            <person name="Brown C.T."/>
            <person name="Hug L.A."/>
            <person name="Sharon I."/>
            <person name="Castelle C.J."/>
            <person name="Probst A.J."/>
            <person name="Thomas B.C."/>
            <person name="Singh A."/>
            <person name="Wilkins M.J."/>
            <person name="Karaoz U."/>
            <person name="Brodie E.L."/>
            <person name="Williams K.H."/>
            <person name="Hubbard S.S."/>
            <person name="Banfield J.F."/>
        </authorList>
    </citation>
    <scope>NUCLEOTIDE SEQUENCE [LARGE SCALE GENOMIC DNA]</scope>
</reference>
<accession>A0A1F5VKI0</accession>
<evidence type="ECO:0000256" key="1">
    <source>
        <dbReference type="ARBA" id="ARBA00023159"/>
    </source>
</evidence>
<evidence type="ECO:0000313" key="5">
    <source>
        <dbReference type="Proteomes" id="UP000177451"/>
    </source>
</evidence>
<keyword evidence="2" id="KW-0472">Membrane</keyword>
<sequence length="131" mass="14576">MVQNWLLKCKAWFLPREGEILFVVALISISIISFSLGRLSAINDRKTPIQVLGDRPTQTAEVLSSVKEKTEPKAKIDEKNALYVGSKNGSVYHFPWCPGAQKMKEGNKIFFSSKEEAEKAGYRPAANCDGL</sequence>
<dbReference type="InterPro" id="IPR004026">
    <property type="entry name" value="Ada_DNA_repair_Zn-bd"/>
</dbReference>
<name>A0A1F5VKI0_9BACT</name>
<dbReference type="GO" id="GO:0006281">
    <property type="term" value="P:DNA repair"/>
    <property type="evidence" value="ECO:0007669"/>
    <property type="project" value="InterPro"/>
</dbReference>
<comment type="caution">
    <text evidence="4">The sequence shown here is derived from an EMBL/GenBank/DDBJ whole genome shotgun (WGS) entry which is preliminary data.</text>
</comment>
<proteinExistence type="predicted"/>
<gene>
    <name evidence="4" type="ORF">A2Z53_03165</name>
</gene>
<feature type="domain" description="Ada DNA repair metal-binding" evidence="3">
    <location>
        <begin position="80"/>
        <end position="129"/>
    </location>
</feature>
<organism evidence="4 5">
    <name type="scientific">Candidatus Giovannonibacteria bacterium RIFCSPHIGHO2_02_42_15</name>
    <dbReference type="NCBI Taxonomy" id="1798329"/>
    <lineage>
        <taxon>Bacteria</taxon>
        <taxon>Candidatus Giovannoniibacteriota</taxon>
    </lineage>
</organism>
<dbReference type="SUPFAM" id="SSF57884">
    <property type="entry name" value="Ada DNA repair protein, N-terminal domain (N-Ada 10)"/>
    <property type="match status" value="1"/>
</dbReference>
<dbReference type="GO" id="GO:0006355">
    <property type="term" value="P:regulation of DNA-templated transcription"/>
    <property type="evidence" value="ECO:0007669"/>
    <property type="project" value="InterPro"/>
</dbReference>
<dbReference type="GO" id="GO:0008270">
    <property type="term" value="F:zinc ion binding"/>
    <property type="evidence" value="ECO:0007669"/>
    <property type="project" value="InterPro"/>
</dbReference>
<keyword evidence="2" id="KW-0812">Transmembrane</keyword>
<dbReference type="Pfam" id="PF02805">
    <property type="entry name" value="Ada_Zn_binding"/>
    <property type="match status" value="1"/>
</dbReference>